<dbReference type="InterPro" id="IPR041581">
    <property type="entry name" value="Glyoxalase_6"/>
</dbReference>
<dbReference type="InterPro" id="IPR029068">
    <property type="entry name" value="Glyas_Bleomycin-R_OHBP_Dase"/>
</dbReference>
<name>A0ABQ3ZTK2_9ACTN</name>
<dbReference type="Gene3D" id="3.10.180.10">
    <property type="entry name" value="2,3-Dihydroxybiphenyl 1,2-Dioxygenase, domain 1"/>
    <property type="match status" value="1"/>
</dbReference>
<dbReference type="PANTHER" id="PTHR35908">
    <property type="entry name" value="HYPOTHETICAL FUSION PROTEIN"/>
    <property type="match status" value="1"/>
</dbReference>
<dbReference type="Proteomes" id="UP000603200">
    <property type="component" value="Unassembled WGS sequence"/>
</dbReference>
<comment type="caution">
    <text evidence="2">The sequence shown here is derived from an EMBL/GenBank/DDBJ whole genome shotgun (WGS) entry which is preliminary data.</text>
</comment>
<dbReference type="InterPro" id="IPR037523">
    <property type="entry name" value="VOC_core"/>
</dbReference>
<dbReference type="EMBL" id="BOMN01000063">
    <property type="protein sequence ID" value="GIE21904.1"/>
    <property type="molecule type" value="Genomic_DNA"/>
</dbReference>
<evidence type="ECO:0000259" key="1">
    <source>
        <dbReference type="PROSITE" id="PS51819"/>
    </source>
</evidence>
<dbReference type="SUPFAM" id="SSF54593">
    <property type="entry name" value="Glyoxalase/Bleomycin resistance protein/Dihydroxybiphenyl dioxygenase"/>
    <property type="match status" value="1"/>
</dbReference>
<dbReference type="PROSITE" id="PS51819">
    <property type="entry name" value="VOC"/>
    <property type="match status" value="1"/>
</dbReference>
<gene>
    <name evidence="2" type="ORF">Ahu01nite_050060</name>
</gene>
<dbReference type="Pfam" id="PF18029">
    <property type="entry name" value="Glyoxalase_6"/>
    <property type="match status" value="1"/>
</dbReference>
<evidence type="ECO:0000313" key="2">
    <source>
        <dbReference type="EMBL" id="GIE21904.1"/>
    </source>
</evidence>
<feature type="domain" description="VOC" evidence="1">
    <location>
        <begin position="24"/>
        <end position="138"/>
    </location>
</feature>
<reference evidence="2 3" key="1">
    <citation type="submission" date="2021-01" db="EMBL/GenBank/DDBJ databases">
        <title>Whole genome shotgun sequence of Actinoplanes humidus NBRC 14915.</title>
        <authorList>
            <person name="Komaki H."/>
            <person name="Tamura T."/>
        </authorList>
    </citation>
    <scope>NUCLEOTIDE SEQUENCE [LARGE SCALE GENOMIC DNA]</scope>
    <source>
        <strain evidence="2 3">NBRC 14915</strain>
    </source>
</reference>
<sequence>MSAIPGMIETDSTDERPDMPGFATLAMINLDAEDPAALAAFYSQVLGWEVQHSQDEYAMIGDGSTSIGFGKVPGYSGPGWPGESTPKRFHLDFYVDDLDKAEEQALALGATSPSEQPQPNRWRVLLDPAGHPFDVCLRS</sequence>
<accession>A0ABQ3ZTK2</accession>
<dbReference type="PANTHER" id="PTHR35908:SF1">
    <property type="entry name" value="CONSERVED PROTEIN"/>
    <property type="match status" value="1"/>
</dbReference>
<keyword evidence="3" id="KW-1185">Reference proteome</keyword>
<proteinExistence type="predicted"/>
<organism evidence="2 3">
    <name type="scientific">Winogradskya humida</name>
    <dbReference type="NCBI Taxonomy" id="113566"/>
    <lineage>
        <taxon>Bacteria</taxon>
        <taxon>Bacillati</taxon>
        <taxon>Actinomycetota</taxon>
        <taxon>Actinomycetes</taxon>
        <taxon>Micromonosporales</taxon>
        <taxon>Micromonosporaceae</taxon>
        <taxon>Winogradskya</taxon>
    </lineage>
</organism>
<protein>
    <submittedName>
        <fullName evidence="2">Glyoxalase</fullName>
    </submittedName>
</protein>
<evidence type="ECO:0000313" key="3">
    <source>
        <dbReference type="Proteomes" id="UP000603200"/>
    </source>
</evidence>